<dbReference type="PANTHER" id="PTHR46367">
    <property type="entry name" value="ATAXIN-7-LIKE PROTEIN 3"/>
    <property type="match status" value="1"/>
</dbReference>
<accession>A0A6A4V1H8</accession>
<evidence type="ECO:0000256" key="6">
    <source>
        <dbReference type="ARBA" id="ARBA00023015"/>
    </source>
</evidence>
<feature type="compositionally biased region" description="Low complexity" evidence="10">
    <location>
        <begin position="183"/>
        <end position="196"/>
    </location>
</feature>
<evidence type="ECO:0000256" key="5">
    <source>
        <dbReference type="ARBA" id="ARBA00022853"/>
    </source>
</evidence>
<evidence type="ECO:0000256" key="4">
    <source>
        <dbReference type="ARBA" id="ARBA00022833"/>
    </source>
</evidence>
<evidence type="ECO:0000313" key="13">
    <source>
        <dbReference type="Proteomes" id="UP000440578"/>
    </source>
</evidence>
<dbReference type="Proteomes" id="UP000440578">
    <property type="component" value="Unassembled WGS sequence"/>
</dbReference>
<dbReference type="AlphaFoldDB" id="A0A6A4V1H8"/>
<dbReference type="PANTHER" id="PTHR46367:SF1">
    <property type="entry name" value="ATAXIN-7-LIKE PROTEIN 3"/>
    <property type="match status" value="1"/>
</dbReference>
<dbReference type="GO" id="GO:0006357">
    <property type="term" value="P:regulation of transcription by RNA polymerase II"/>
    <property type="evidence" value="ECO:0007669"/>
    <property type="project" value="TreeGrafter"/>
</dbReference>
<dbReference type="EMBL" id="VIIS01001980">
    <property type="protein sequence ID" value="KAF0290107.1"/>
    <property type="molecule type" value="Genomic_DNA"/>
</dbReference>
<dbReference type="InterPro" id="IPR051078">
    <property type="entry name" value="SGF11"/>
</dbReference>
<dbReference type="GO" id="GO:0003713">
    <property type="term" value="F:transcription coactivator activity"/>
    <property type="evidence" value="ECO:0007669"/>
    <property type="project" value="TreeGrafter"/>
</dbReference>
<evidence type="ECO:0000259" key="11">
    <source>
        <dbReference type="PROSITE" id="PS51505"/>
    </source>
</evidence>
<gene>
    <name evidence="12" type="primary">Atxn7l3_0</name>
    <name evidence="12" type="ORF">FJT64_011662</name>
</gene>
<evidence type="ECO:0000256" key="7">
    <source>
        <dbReference type="ARBA" id="ARBA00023159"/>
    </source>
</evidence>
<proteinExistence type="predicted"/>
<reference evidence="12 13" key="1">
    <citation type="submission" date="2019-07" db="EMBL/GenBank/DDBJ databases">
        <title>Draft genome assembly of a fouling barnacle, Amphibalanus amphitrite (Darwin, 1854): The first reference genome for Thecostraca.</title>
        <authorList>
            <person name="Kim W."/>
        </authorList>
    </citation>
    <scope>NUCLEOTIDE SEQUENCE [LARGE SCALE GENOMIC DNA]</scope>
    <source>
        <strain evidence="12">SNU_AA5</strain>
        <tissue evidence="12">Soma without cirri and trophi</tissue>
    </source>
</reference>
<dbReference type="Pfam" id="PF08209">
    <property type="entry name" value="Sgf11"/>
    <property type="match status" value="1"/>
</dbReference>
<keyword evidence="5" id="KW-0156">Chromatin regulator</keyword>
<evidence type="ECO:0000256" key="3">
    <source>
        <dbReference type="ARBA" id="ARBA00022771"/>
    </source>
</evidence>
<dbReference type="Gene3D" id="3.30.160.60">
    <property type="entry name" value="Classic Zinc Finger"/>
    <property type="match status" value="1"/>
</dbReference>
<evidence type="ECO:0000256" key="10">
    <source>
        <dbReference type="SAM" id="MobiDB-lite"/>
    </source>
</evidence>
<feature type="region of interest" description="Disordered" evidence="10">
    <location>
        <begin position="140"/>
        <end position="199"/>
    </location>
</feature>
<evidence type="ECO:0000256" key="1">
    <source>
        <dbReference type="ARBA" id="ARBA00004123"/>
    </source>
</evidence>
<dbReference type="Pfam" id="PF08313">
    <property type="entry name" value="SCA7"/>
    <property type="match status" value="1"/>
</dbReference>
<feature type="domain" description="SCA7" evidence="11">
    <location>
        <begin position="205"/>
        <end position="272"/>
    </location>
</feature>
<keyword evidence="6" id="KW-0805">Transcription regulation</keyword>
<evidence type="ECO:0000256" key="8">
    <source>
        <dbReference type="ARBA" id="ARBA00023163"/>
    </source>
</evidence>
<dbReference type="GO" id="GO:0006325">
    <property type="term" value="P:chromatin organization"/>
    <property type="evidence" value="ECO:0007669"/>
    <property type="project" value="UniProtKB-KW"/>
</dbReference>
<comment type="caution">
    <text evidence="12">The sequence shown here is derived from an EMBL/GenBank/DDBJ whole genome shotgun (WGS) entry which is preliminary data.</text>
</comment>
<feature type="region of interest" description="Disordered" evidence="10">
    <location>
        <begin position="278"/>
        <end position="323"/>
    </location>
</feature>
<organism evidence="12 13">
    <name type="scientific">Amphibalanus amphitrite</name>
    <name type="common">Striped barnacle</name>
    <name type="synonym">Balanus amphitrite</name>
    <dbReference type="NCBI Taxonomy" id="1232801"/>
    <lineage>
        <taxon>Eukaryota</taxon>
        <taxon>Metazoa</taxon>
        <taxon>Ecdysozoa</taxon>
        <taxon>Arthropoda</taxon>
        <taxon>Crustacea</taxon>
        <taxon>Multicrustacea</taxon>
        <taxon>Cirripedia</taxon>
        <taxon>Thoracica</taxon>
        <taxon>Thoracicalcarea</taxon>
        <taxon>Balanomorpha</taxon>
        <taxon>Balanoidea</taxon>
        <taxon>Balanidae</taxon>
        <taxon>Amphibalaninae</taxon>
        <taxon>Amphibalanus</taxon>
    </lineage>
</organism>
<feature type="compositionally biased region" description="Basic residues" evidence="10">
    <location>
        <begin position="301"/>
        <end position="315"/>
    </location>
</feature>
<dbReference type="PROSITE" id="PS51505">
    <property type="entry name" value="SCA7"/>
    <property type="match status" value="1"/>
</dbReference>
<keyword evidence="2" id="KW-0479">Metal-binding</keyword>
<dbReference type="GO" id="GO:0071819">
    <property type="term" value="C:DUBm complex"/>
    <property type="evidence" value="ECO:0007669"/>
    <property type="project" value="TreeGrafter"/>
</dbReference>
<keyword evidence="7" id="KW-0010">Activator</keyword>
<keyword evidence="4" id="KW-0862">Zinc</keyword>
<comment type="subcellular location">
    <subcellularLocation>
        <location evidence="1">Nucleus</location>
    </subcellularLocation>
</comment>
<keyword evidence="13" id="KW-1185">Reference proteome</keyword>
<feature type="compositionally biased region" description="Polar residues" evidence="10">
    <location>
        <begin position="283"/>
        <end position="299"/>
    </location>
</feature>
<keyword evidence="3" id="KW-0863">Zinc-finger</keyword>
<dbReference type="InterPro" id="IPR013246">
    <property type="entry name" value="SAGA_su_Sgf11"/>
</dbReference>
<dbReference type="OrthoDB" id="21557at2759"/>
<evidence type="ECO:0000313" key="12">
    <source>
        <dbReference type="EMBL" id="KAF0290107.1"/>
    </source>
</evidence>
<dbReference type="Gene3D" id="6.10.140.1270">
    <property type="match status" value="1"/>
</dbReference>
<dbReference type="GO" id="GO:0008270">
    <property type="term" value="F:zinc ion binding"/>
    <property type="evidence" value="ECO:0007669"/>
    <property type="project" value="UniProtKB-KW"/>
</dbReference>
<keyword evidence="8" id="KW-0804">Transcription</keyword>
<dbReference type="InterPro" id="IPR013243">
    <property type="entry name" value="SCA7_dom"/>
</dbReference>
<dbReference type="GO" id="GO:0000124">
    <property type="term" value="C:SAGA complex"/>
    <property type="evidence" value="ECO:0007669"/>
    <property type="project" value="TreeGrafter"/>
</dbReference>
<keyword evidence="9" id="KW-0539">Nucleus</keyword>
<protein>
    <submittedName>
        <fullName evidence="12">Ataxin-7-like protein 3</fullName>
    </submittedName>
</protein>
<evidence type="ECO:0000256" key="2">
    <source>
        <dbReference type="ARBA" id="ARBA00022723"/>
    </source>
</evidence>
<feature type="compositionally biased region" description="Basic residues" evidence="10">
    <location>
        <begin position="155"/>
        <end position="172"/>
    </location>
</feature>
<sequence>MPDQTLKELDRTVRRLVRGEGGFTLDQLSEAVAEILIDETTLAVCFDVHRAAKTGEMEAEGMDGDEQDEFRLLDPPAPGLDVLGQPELMKRPPDAKCPVCARSIACTRFAPHLEKCVGLGRNSSRLASKRIANNQRETNYGLSEDEEEEEWTGERKKKKRDKLSPRRNKNRKNGGGDKDSDTKSNPSNPSSSPSTPEQAIQFEQLTEEERKVLFSQVCGVISESTRHMCTHSVRCQKHSDTQRRTVRTALFGDGCELATHSGERLEEGALKDSLSKLWEKASRASSPADSTSTVASAGSTRKVKGKRGKPKRVKVHVSQPSSV</sequence>
<evidence type="ECO:0000256" key="9">
    <source>
        <dbReference type="ARBA" id="ARBA00023242"/>
    </source>
</evidence>
<name>A0A6A4V1H8_AMPAM</name>